<evidence type="ECO:0000313" key="3">
    <source>
        <dbReference type="Proteomes" id="UP001341444"/>
    </source>
</evidence>
<evidence type="ECO:0000313" key="2">
    <source>
        <dbReference type="EMBL" id="MED1201726.1"/>
    </source>
</evidence>
<accession>A0ABU6MCI2</accession>
<evidence type="ECO:0000259" key="1">
    <source>
        <dbReference type="Pfam" id="PF11181"/>
    </source>
</evidence>
<feature type="domain" description="General stress protein 17M-like" evidence="1">
    <location>
        <begin position="5"/>
        <end position="74"/>
    </location>
</feature>
<dbReference type="Proteomes" id="UP001341444">
    <property type="component" value="Unassembled WGS sequence"/>
</dbReference>
<comment type="caution">
    <text evidence="2">The sequence shown here is derived from an EMBL/GenBank/DDBJ whole genome shotgun (WGS) entry which is preliminary data.</text>
</comment>
<keyword evidence="3" id="KW-1185">Reference proteome</keyword>
<protein>
    <submittedName>
        <fullName evidence="2">General stress protein</fullName>
    </submittedName>
</protein>
<name>A0ABU6MCI2_9BACI</name>
<organism evidence="2 3">
    <name type="scientific">Heyndrickxia acidicola</name>
    <dbReference type="NCBI Taxonomy" id="209389"/>
    <lineage>
        <taxon>Bacteria</taxon>
        <taxon>Bacillati</taxon>
        <taxon>Bacillota</taxon>
        <taxon>Bacilli</taxon>
        <taxon>Bacillales</taxon>
        <taxon>Bacillaceae</taxon>
        <taxon>Heyndrickxia</taxon>
    </lineage>
</organism>
<dbReference type="Pfam" id="PF11181">
    <property type="entry name" value="YflT"/>
    <property type="match status" value="1"/>
</dbReference>
<gene>
    <name evidence="2" type="ORF">P4T90_01325</name>
</gene>
<dbReference type="InterPro" id="IPR025889">
    <property type="entry name" value="GSP17M-like_dom"/>
</dbReference>
<dbReference type="RefSeq" id="WP_066263614.1">
    <property type="nucleotide sequence ID" value="NZ_JARMAB010000002.1"/>
</dbReference>
<proteinExistence type="predicted"/>
<reference evidence="2 3" key="1">
    <citation type="submission" date="2023-03" db="EMBL/GenBank/DDBJ databases">
        <title>Bacillus Genome Sequencing.</title>
        <authorList>
            <person name="Dunlap C."/>
        </authorList>
    </citation>
    <scope>NUCLEOTIDE SEQUENCE [LARGE SCALE GENOMIC DNA]</scope>
    <source>
        <strain evidence="2 3">B-23453</strain>
    </source>
</reference>
<dbReference type="EMBL" id="JARMAB010000002">
    <property type="protein sequence ID" value="MED1201726.1"/>
    <property type="molecule type" value="Genomic_DNA"/>
</dbReference>
<sequence>MTKQVLGVYKNESEATEEINRYIEDGYDSKSFSILAKDEESMDHVASETKVQEEHPVNENAFGMFGRFLAGFGGGTIVPGLVTPGMGALIAAGPISSMVNHYSYEDVKDLLLAYGIGKEQADSYTESFESGSILVLYENK</sequence>